<accession>A0A915BIY1</accession>
<protein>
    <submittedName>
        <fullName evidence="3">RRM domain-containing protein</fullName>
    </submittedName>
</protein>
<proteinExistence type="predicted"/>
<name>A0A915BIY1_PARUN</name>
<evidence type="ECO:0000313" key="2">
    <source>
        <dbReference type="Proteomes" id="UP000887569"/>
    </source>
</evidence>
<feature type="compositionally biased region" description="Basic and acidic residues" evidence="1">
    <location>
        <begin position="200"/>
        <end position="211"/>
    </location>
</feature>
<reference evidence="3" key="1">
    <citation type="submission" date="2022-11" db="UniProtKB">
        <authorList>
            <consortium name="WormBaseParasite"/>
        </authorList>
    </citation>
    <scope>IDENTIFICATION</scope>
</reference>
<feature type="compositionally biased region" description="Pro residues" evidence="1">
    <location>
        <begin position="135"/>
        <end position="150"/>
    </location>
</feature>
<sequence length="346" mass="36024">DMIMGEGTTSDNSLAANVETDENISGSDTGEYRSRQRSPSTTNDDPMHVSPTTAHVEIPSDFSEISLTAAPISRGPMTPPGEPLVSTPGSSTPPPCAIVPAESSKSAAYPPQVVDSGMMQQNSIPVAPTRISGPTTPPEGPAPDASPPSSSPHSTAILQSYSASPAVSFSTALVSPQSSILSSSTAAPSNTAQVISAGRVTEKSTPHRDSECDSNGVELNKTSDPVDTTAKESREVHDAKRKFRVVGLTFPGKWIHHEKLMEIFVKSESFHMWFDKPEKAGGVKSGGVSVVFESADEAKAAFASVQKMSLDGASFKLQASRHFYGGGTLGGPSTIGSRSLAAPPSL</sequence>
<keyword evidence="2" id="KW-1185">Reference proteome</keyword>
<evidence type="ECO:0000313" key="3">
    <source>
        <dbReference type="WBParaSite" id="PgR041_g066_t03"/>
    </source>
</evidence>
<dbReference type="Proteomes" id="UP000887569">
    <property type="component" value="Unplaced"/>
</dbReference>
<feature type="region of interest" description="Disordered" evidence="1">
    <location>
        <begin position="199"/>
        <end position="233"/>
    </location>
</feature>
<organism evidence="2 3">
    <name type="scientific">Parascaris univalens</name>
    <name type="common">Nematode worm</name>
    <dbReference type="NCBI Taxonomy" id="6257"/>
    <lineage>
        <taxon>Eukaryota</taxon>
        <taxon>Metazoa</taxon>
        <taxon>Ecdysozoa</taxon>
        <taxon>Nematoda</taxon>
        <taxon>Chromadorea</taxon>
        <taxon>Rhabditida</taxon>
        <taxon>Spirurina</taxon>
        <taxon>Ascaridomorpha</taxon>
        <taxon>Ascaridoidea</taxon>
        <taxon>Ascarididae</taxon>
        <taxon>Parascaris</taxon>
    </lineage>
</organism>
<dbReference type="WBParaSite" id="PgR041_g066_t03">
    <property type="protein sequence ID" value="PgR041_g066_t03"/>
    <property type="gene ID" value="PgR041_g066"/>
</dbReference>
<evidence type="ECO:0000256" key="1">
    <source>
        <dbReference type="SAM" id="MobiDB-lite"/>
    </source>
</evidence>
<feature type="region of interest" description="Disordered" evidence="1">
    <location>
        <begin position="1"/>
        <end position="158"/>
    </location>
</feature>
<dbReference type="AlphaFoldDB" id="A0A915BIY1"/>